<sequence length="439" mass="49465">MYEHPWSSLSEQLGPVLPEFNRVVKEDPQYLAFTDTSHMPTPVSFAIKSVGNDDAIFFTFNQVTGHARIGTHTDAVFTLVALPSQWQNLFQRNPVMPYQSYWALYGQNIRQDGVEVLGDQLAFANYAHIWRTMLDLLHDVYCGPNDVSYQPEQDEDFITGRYIFVPTKAWGRCKIFYEASGTGPQGILFLHTAGSDSRQYHGVMNDPRMRHRCTMYAFDLPSHGRSFPSPVYPAGGHTNSEDAYLDCIAKVIKTLGLKKIILCGASMAGQACIAAAIRADEVGIMGSIPLQGCERVEMYREWYDKSPLINSATFNPEWVYGMMCPMAPAENRRLLWHTYSAQAYGVYHGDLDFYFNGWDGRGRVEGIDTTRCPIFFLTGEYDWSNTPEMSEETARKIPGARFKRMPALGHFPATENPGLFVGHLLEAIEHILGSLKCGE</sequence>
<dbReference type="InterPro" id="IPR050228">
    <property type="entry name" value="Carboxylesterase_BioH"/>
</dbReference>
<gene>
    <name evidence="2" type="ORF">BO78DRAFT_452526</name>
</gene>
<evidence type="ECO:0000313" key="3">
    <source>
        <dbReference type="Proteomes" id="UP000248423"/>
    </source>
</evidence>
<keyword evidence="2" id="KW-0378">Hydrolase</keyword>
<evidence type="ECO:0000313" key="2">
    <source>
        <dbReference type="EMBL" id="PYI03119.1"/>
    </source>
</evidence>
<dbReference type="OrthoDB" id="408373at2759"/>
<dbReference type="InterPro" id="IPR000073">
    <property type="entry name" value="AB_hydrolase_1"/>
</dbReference>
<accession>A0A319EQL7</accession>
<feature type="domain" description="AB hydrolase-1" evidence="1">
    <location>
        <begin position="187"/>
        <end position="421"/>
    </location>
</feature>
<evidence type="ECO:0000259" key="1">
    <source>
        <dbReference type="Pfam" id="PF12697"/>
    </source>
</evidence>
<dbReference type="STRING" id="1448318.A0A319EQL7"/>
<dbReference type="AlphaFoldDB" id="A0A319EQL7"/>
<dbReference type="EMBL" id="KZ826384">
    <property type="protein sequence ID" value="PYI03119.1"/>
    <property type="molecule type" value="Genomic_DNA"/>
</dbReference>
<dbReference type="InterPro" id="IPR029058">
    <property type="entry name" value="AB_hydrolase_fold"/>
</dbReference>
<protein>
    <submittedName>
        <fullName evidence="2">Alpha/beta-hydrolase</fullName>
    </submittedName>
</protein>
<dbReference type="GO" id="GO:0016787">
    <property type="term" value="F:hydrolase activity"/>
    <property type="evidence" value="ECO:0007669"/>
    <property type="project" value="UniProtKB-KW"/>
</dbReference>
<organism evidence="2 3">
    <name type="scientific">Aspergillus sclerotiicarbonarius (strain CBS 121057 / IBT 28362)</name>
    <dbReference type="NCBI Taxonomy" id="1448318"/>
    <lineage>
        <taxon>Eukaryota</taxon>
        <taxon>Fungi</taxon>
        <taxon>Dikarya</taxon>
        <taxon>Ascomycota</taxon>
        <taxon>Pezizomycotina</taxon>
        <taxon>Eurotiomycetes</taxon>
        <taxon>Eurotiomycetidae</taxon>
        <taxon>Eurotiales</taxon>
        <taxon>Aspergillaceae</taxon>
        <taxon>Aspergillus</taxon>
        <taxon>Aspergillus subgen. Circumdati</taxon>
    </lineage>
</organism>
<name>A0A319EQL7_ASPSB</name>
<dbReference type="PANTHER" id="PTHR43194:SF2">
    <property type="entry name" value="PEROXISOMAL MEMBRANE PROTEIN LPX1"/>
    <property type="match status" value="1"/>
</dbReference>
<dbReference type="Gene3D" id="3.40.50.1820">
    <property type="entry name" value="alpha/beta hydrolase"/>
    <property type="match status" value="1"/>
</dbReference>
<reference evidence="2 3" key="1">
    <citation type="submission" date="2018-02" db="EMBL/GenBank/DDBJ databases">
        <title>The genomes of Aspergillus section Nigri reveals drivers in fungal speciation.</title>
        <authorList>
            <consortium name="DOE Joint Genome Institute"/>
            <person name="Vesth T.C."/>
            <person name="Nybo J."/>
            <person name="Theobald S."/>
            <person name="Brandl J."/>
            <person name="Frisvad J.C."/>
            <person name="Nielsen K.F."/>
            <person name="Lyhne E.K."/>
            <person name="Kogle M.E."/>
            <person name="Kuo A."/>
            <person name="Riley R."/>
            <person name="Clum A."/>
            <person name="Nolan M."/>
            <person name="Lipzen A."/>
            <person name="Salamov A."/>
            <person name="Henrissat B."/>
            <person name="Wiebenga A."/>
            <person name="De vries R.P."/>
            <person name="Grigoriev I.V."/>
            <person name="Mortensen U.H."/>
            <person name="Andersen M.R."/>
            <person name="Baker S.E."/>
        </authorList>
    </citation>
    <scope>NUCLEOTIDE SEQUENCE [LARGE SCALE GENOMIC DNA]</scope>
    <source>
        <strain evidence="2 3">CBS 121057</strain>
    </source>
</reference>
<dbReference type="Pfam" id="PF12697">
    <property type="entry name" value="Abhydrolase_6"/>
    <property type="match status" value="1"/>
</dbReference>
<proteinExistence type="predicted"/>
<dbReference type="SUPFAM" id="SSF53474">
    <property type="entry name" value="alpha/beta-Hydrolases"/>
    <property type="match status" value="1"/>
</dbReference>
<dbReference type="VEuPathDB" id="FungiDB:BO78DRAFT_452526"/>
<keyword evidence="3" id="KW-1185">Reference proteome</keyword>
<dbReference type="PANTHER" id="PTHR43194">
    <property type="entry name" value="HYDROLASE ALPHA/BETA FOLD FAMILY"/>
    <property type="match status" value="1"/>
</dbReference>
<dbReference type="Proteomes" id="UP000248423">
    <property type="component" value="Unassembled WGS sequence"/>
</dbReference>